<feature type="compositionally biased region" description="Basic and acidic residues" evidence="6">
    <location>
        <begin position="74"/>
        <end position="87"/>
    </location>
</feature>
<dbReference type="PANTHER" id="PTHR35007">
    <property type="entry name" value="INTEGRAL MEMBRANE PROTEIN-RELATED"/>
    <property type="match status" value="1"/>
</dbReference>
<feature type="transmembrane region" description="Helical" evidence="7">
    <location>
        <begin position="276"/>
        <end position="294"/>
    </location>
</feature>
<evidence type="ECO:0000256" key="1">
    <source>
        <dbReference type="ARBA" id="ARBA00004651"/>
    </source>
</evidence>
<evidence type="ECO:0000256" key="7">
    <source>
        <dbReference type="SAM" id="Phobius"/>
    </source>
</evidence>
<sequence>MSPAGVILFILFSTIAAGALAFAFLQPRIAKERKVENRRAQYTRDDTERRSLKVARDRLKEQDKRRKTIQSSLKELESRQKERDKHTGKLTLQRQLEQAGWTMSVKQFVLLSIAMGFVSLFVAAIFGAPLLLLIGAVVVGGLGLPRFLLSRARKKRFQKFGEEFPNAIDLIVRGVKSGLPLNDTLRIVSGETLEPVRSEFRKIIESQQMGVPISEAVEKLYRNIPTPEANFFAIVIAIQSQAGGNLSEALGNLSNVLRDRKKMRAKVQAMSMEAKASGGIIGALPVVVASLVYITTPDYISVLFTSGTGHLILAISGLWMATGVFVMKKMISFDF</sequence>
<evidence type="ECO:0000256" key="4">
    <source>
        <dbReference type="ARBA" id="ARBA00022989"/>
    </source>
</evidence>
<keyword evidence="3 7" id="KW-0812">Transmembrane</keyword>
<reference evidence="9" key="1">
    <citation type="journal article" date="2015" name="Proc. Natl. Acad. Sci. U.S.A.">
        <title>Bacterial clade with the ribosomal RNA operon on a small plasmid rather than the chromosome.</title>
        <authorList>
            <person name="Anda M."/>
            <person name="Ohtsubo Y."/>
            <person name="Okubo T."/>
            <person name="Sugawara M."/>
            <person name="Nagata Y."/>
            <person name="Tsuda M."/>
            <person name="Minamisawa K."/>
            <person name="Mitsui H."/>
        </authorList>
    </citation>
    <scope>NUCLEOTIDE SEQUENCE</scope>
    <source>
        <strain evidence="9">DSM 14790</strain>
    </source>
</reference>
<comment type="subcellular location">
    <subcellularLocation>
        <location evidence="1">Cell membrane</location>
        <topology evidence="1">Multi-pass membrane protein</topology>
    </subcellularLocation>
</comment>
<protein>
    <submittedName>
        <fullName evidence="9">Putative Flp pilus assembly protein TadB, type II /IV secretion system</fullName>
    </submittedName>
</protein>
<dbReference type="Gene3D" id="1.20.81.30">
    <property type="entry name" value="Type II secretion system (T2SS), domain F"/>
    <property type="match status" value="1"/>
</dbReference>
<keyword evidence="2" id="KW-1003">Cell membrane</keyword>
<feature type="compositionally biased region" description="Basic and acidic residues" evidence="6">
    <location>
        <begin position="53"/>
        <end position="64"/>
    </location>
</feature>
<organism evidence="9">
    <name type="scientific">Aurantimonas coralicida</name>
    <dbReference type="NCBI Taxonomy" id="182270"/>
    <lineage>
        <taxon>Bacteria</taxon>
        <taxon>Pseudomonadati</taxon>
        <taxon>Pseudomonadota</taxon>
        <taxon>Alphaproteobacteria</taxon>
        <taxon>Hyphomicrobiales</taxon>
        <taxon>Aurantimonadaceae</taxon>
        <taxon>Aurantimonas</taxon>
    </lineage>
</organism>
<evidence type="ECO:0000256" key="6">
    <source>
        <dbReference type="SAM" id="MobiDB-lite"/>
    </source>
</evidence>
<feature type="transmembrane region" description="Helical" evidence="7">
    <location>
        <begin position="108"/>
        <end position="126"/>
    </location>
</feature>
<dbReference type="InterPro" id="IPR018076">
    <property type="entry name" value="T2SS_GspF_dom"/>
</dbReference>
<dbReference type="EMBL" id="LC066373">
    <property type="protein sequence ID" value="BAT26683.1"/>
    <property type="molecule type" value="Genomic_DNA"/>
</dbReference>
<name>A0A0P0YYQ6_9HYPH</name>
<feature type="transmembrane region" description="Helical" evidence="7">
    <location>
        <begin position="300"/>
        <end position="326"/>
    </location>
</feature>
<evidence type="ECO:0000256" key="2">
    <source>
        <dbReference type="ARBA" id="ARBA00022475"/>
    </source>
</evidence>
<feature type="transmembrane region" description="Helical" evidence="7">
    <location>
        <begin position="6"/>
        <end position="25"/>
    </location>
</feature>
<dbReference type="PANTHER" id="PTHR35007:SF1">
    <property type="entry name" value="PILUS ASSEMBLY PROTEIN"/>
    <property type="match status" value="1"/>
</dbReference>
<keyword evidence="5 7" id="KW-0472">Membrane</keyword>
<dbReference type="AlphaFoldDB" id="A0A0P0YYQ6"/>
<feature type="region of interest" description="Disordered" evidence="6">
    <location>
        <begin position="53"/>
        <end position="89"/>
    </location>
</feature>
<feature type="domain" description="Type II secretion system protein GspF" evidence="8">
    <location>
        <begin position="168"/>
        <end position="292"/>
    </location>
</feature>
<evidence type="ECO:0000256" key="5">
    <source>
        <dbReference type="ARBA" id="ARBA00023136"/>
    </source>
</evidence>
<evidence type="ECO:0000259" key="8">
    <source>
        <dbReference type="Pfam" id="PF00482"/>
    </source>
</evidence>
<dbReference type="InterPro" id="IPR042094">
    <property type="entry name" value="T2SS_GspF_sf"/>
</dbReference>
<proteinExistence type="predicted"/>
<evidence type="ECO:0000256" key="3">
    <source>
        <dbReference type="ARBA" id="ARBA00022692"/>
    </source>
</evidence>
<accession>A0A0P0YYQ6</accession>
<evidence type="ECO:0000313" key="9">
    <source>
        <dbReference type="EMBL" id="BAT26683.1"/>
    </source>
</evidence>
<feature type="transmembrane region" description="Helical" evidence="7">
    <location>
        <begin position="132"/>
        <end position="149"/>
    </location>
</feature>
<dbReference type="GO" id="GO:0005886">
    <property type="term" value="C:plasma membrane"/>
    <property type="evidence" value="ECO:0007669"/>
    <property type="project" value="UniProtKB-SubCell"/>
</dbReference>
<keyword evidence="4 7" id="KW-1133">Transmembrane helix</keyword>
<dbReference type="Pfam" id="PF00482">
    <property type="entry name" value="T2SSF"/>
    <property type="match status" value="1"/>
</dbReference>
<dbReference type="RefSeq" id="WP_024351603.1">
    <property type="nucleotide sequence ID" value="NZ_BBWN01000030.1"/>
</dbReference>